<feature type="compositionally biased region" description="Polar residues" evidence="7">
    <location>
        <begin position="688"/>
        <end position="705"/>
    </location>
</feature>
<evidence type="ECO:0000313" key="10">
    <source>
        <dbReference type="Proteomes" id="UP000694621"/>
    </source>
</evidence>
<dbReference type="GO" id="GO:0051983">
    <property type="term" value="P:regulation of chromosome segregation"/>
    <property type="evidence" value="ECO:0007669"/>
    <property type="project" value="TreeGrafter"/>
</dbReference>
<dbReference type="Gene3D" id="2.60.200.20">
    <property type="match status" value="1"/>
</dbReference>
<dbReference type="SMART" id="SM00240">
    <property type="entry name" value="FHA"/>
    <property type="match status" value="1"/>
</dbReference>
<evidence type="ECO:0000256" key="4">
    <source>
        <dbReference type="ARBA" id="ARBA00022843"/>
    </source>
</evidence>
<feature type="region of interest" description="Disordered" evidence="7">
    <location>
        <begin position="196"/>
        <end position="492"/>
    </location>
</feature>
<feature type="compositionally biased region" description="Polar residues" evidence="7">
    <location>
        <begin position="668"/>
        <end position="680"/>
    </location>
</feature>
<feature type="compositionally biased region" description="Polar residues" evidence="7">
    <location>
        <begin position="122"/>
        <end position="132"/>
    </location>
</feature>
<evidence type="ECO:0000256" key="1">
    <source>
        <dbReference type="ARBA" id="ARBA00004123"/>
    </source>
</evidence>
<accession>A0A8B9JIV5</accession>
<dbReference type="Pfam" id="PF00498">
    <property type="entry name" value="FHA"/>
    <property type="match status" value="1"/>
</dbReference>
<dbReference type="InterPro" id="IPR008984">
    <property type="entry name" value="SMAD_FHA_dom_sf"/>
</dbReference>
<feature type="compositionally biased region" description="Basic and acidic residues" evidence="7">
    <location>
        <begin position="386"/>
        <end position="395"/>
    </location>
</feature>
<feature type="region of interest" description="Disordered" evidence="7">
    <location>
        <begin position="1570"/>
        <end position="1595"/>
    </location>
</feature>
<dbReference type="InterPro" id="IPR029334">
    <property type="entry name" value="PP1-bd"/>
</dbReference>
<dbReference type="Ensembl" id="ENSAMXT00005024545.1">
    <property type="protein sequence ID" value="ENSAMXP00005022221.1"/>
    <property type="gene ID" value="ENSAMXG00005011456.1"/>
</dbReference>
<feature type="compositionally biased region" description="Polar residues" evidence="7">
    <location>
        <begin position="2209"/>
        <end position="2222"/>
    </location>
</feature>
<feature type="compositionally biased region" description="Basic residues" evidence="7">
    <location>
        <begin position="728"/>
        <end position="742"/>
    </location>
</feature>
<evidence type="ECO:0000256" key="2">
    <source>
        <dbReference type="ARBA" id="ARBA00022499"/>
    </source>
</evidence>
<dbReference type="GO" id="GO:0007088">
    <property type="term" value="P:regulation of mitotic nuclear division"/>
    <property type="evidence" value="ECO:0007669"/>
    <property type="project" value="TreeGrafter"/>
</dbReference>
<reference evidence="9" key="1">
    <citation type="submission" date="2025-08" db="UniProtKB">
        <authorList>
            <consortium name="Ensembl"/>
        </authorList>
    </citation>
    <scope>IDENTIFICATION</scope>
</reference>
<dbReference type="Pfam" id="PF15276">
    <property type="entry name" value="PP1_bind"/>
    <property type="match status" value="1"/>
</dbReference>
<feature type="region of interest" description="Disordered" evidence="7">
    <location>
        <begin position="790"/>
        <end position="822"/>
    </location>
</feature>
<name>A0A8B9JIV5_ASTMX</name>
<feature type="region of interest" description="Disordered" evidence="7">
    <location>
        <begin position="1365"/>
        <end position="1485"/>
    </location>
</feature>
<dbReference type="SUPFAM" id="SSF49879">
    <property type="entry name" value="SMAD/FHA domain"/>
    <property type="match status" value="1"/>
</dbReference>
<feature type="region of interest" description="Disordered" evidence="7">
    <location>
        <begin position="99"/>
        <end position="181"/>
    </location>
</feature>
<feature type="compositionally biased region" description="Basic and acidic residues" evidence="7">
    <location>
        <begin position="134"/>
        <end position="147"/>
    </location>
</feature>
<feature type="compositionally biased region" description="Polar residues" evidence="7">
    <location>
        <begin position="152"/>
        <end position="162"/>
    </location>
</feature>
<dbReference type="Proteomes" id="UP000694621">
    <property type="component" value="Unplaced"/>
</dbReference>
<dbReference type="PANTHER" id="PTHR21603">
    <property type="entry name" value="ANTIGEN KI-67-LIKE PROTEIN"/>
    <property type="match status" value="1"/>
</dbReference>
<dbReference type="PRINTS" id="PR01217">
    <property type="entry name" value="PRICHEXTENSN"/>
</dbReference>
<keyword evidence="6" id="KW-0131">Cell cycle</keyword>
<feature type="compositionally biased region" description="Basic and acidic residues" evidence="7">
    <location>
        <begin position="711"/>
        <end position="721"/>
    </location>
</feature>
<feature type="compositionally biased region" description="Polar residues" evidence="7">
    <location>
        <begin position="1455"/>
        <end position="1466"/>
    </location>
</feature>
<organism evidence="9 10">
    <name type="scientific">Astyanax mexicanus</name>
    <name type="common">Blind cave fish</name>
    <name type="synonym">Astyanax fasciatus mexicanus</name>
    <dbReference type="NCBI Taxonomy" id="7994"/>
    <lineage>
        <taxon>Eukaryota</taxon>
        <taxon>Metazoa</taxon>
        <taxon>Chordata</taxon>
        <taxon>Craniata</taxon>
        <taxon>Vertebrata</taxon>
        <taxon>Euteleostomi</taxon>
        <taxon>Actinopterygii</taxon>
        <taxon>Neopterygii</taxon>
        <taxon>Teleostei</taxon>
        <taxon>Ostariophysi</taxon>
        <taxon>Characiformes</taxon>
        <taxon>Characoidei</taxon>
        <taxon>Acestrorhamphidae</taxon>
        <taxon>Acestrorhamphinae</taxon>
        <taxon>Astyanax</taxon>
    </lineage>
</organism>
<feature type="region of interest" description="Disordered" evidence="7">
    <location>
        <begin position="509"/>
        <end position="747"/>
    </location>
</feature>
<keyword evidence="3" id="KW-0597">Phosphoprotein</keyword>
<dbReference type="PROSITE" id="PS50006">
    <property type="entry name" value="FHA_DOMAIN"/>
    <property type="match status" value="1"/>
</dbReference>
<feature type="region of interest" description="Disordered" evidence="7">
    <location>
        <begin position="1639"/>
        <end position="1677"/>
    </location>
</feature>
<dbReference type="GO" id="GO:0005634">
    <property type="term" value="C:nucleus"/>
    <property type="evidence" value="ECO:0007669"/>
    <property type="project" value="UniProtKB-SubCell"/>
</dbReference>
<evidence type="ECO:0000256" key="7">
    <source>
        <dbReference type="SAM" id="MobiDB-lite"/>
    </source>
</evidence>
<feature type="compositionally biased region" description="Basic and acidic residues" evidence="7">
    <location>
        <begin position="2170"/>
        <end position="2186"/>
    </location>
</feature>
<dbReference type="SMART" id="SM01295">
    <property type="entry name" value="K167R"/>
    <property type="match status" value="2"/>
</dbReference>
<feature type="compositionally biased region" description="Basic residues" evidence="7">
    <location>
        <begin position="1971"/>
        <end position="1983"/>
    </location>
</feature>
<dbReference type="PANTHER" id="PTHR21603:SF17">
    <property type="entry name" value="PROLIFERATION MARKER PROTEIN KI-67"/>
    <property type="match status" value="1"/>
</dbReference>
<evidence type="ECO:0000259" key="8">
    <source>
        <dbReference type="PROSITE" id="PS50006"/>
    </source>
</evidence>
<feature type="compositionally biased region" description="Low complexity" evidence="7">
    <location>
        <begin position="537"/>
        <end position="649"/>
    </location>
</feature>
<feature type="region of interest" description="Disordered" evidence="7">
    <location>
        <begin position="1279"/>
        <end position="1298"/>
    </location>
</feature>
<feature type="compositionally biased region" description="Basic and acidic residues" evidence="7">
    <location>
        <begin position="213"/>
        <end position="234"/>
    </location>
</feature>
<feature type="compositionally biased region" description="Polar residues" evidence="7">
    <location>
        <begin position="1949"/>
        <end position="1958"/>
    </location>
</feature>
<feature type="region of interest" description="Disordered" evidence="7">
    <location>
        <begin position="876"/>
        <end position="898"/>
    </location>
</feature>
<feature type="compositionally biased region" description="Polar residues" evidence="7">
    <location>
        <begin position="1757"/>
        <end position="1771"/>
    </location>
</feature>
<dbReference type="InterPro" id="IPR012568">
    <property type="entry name" value="KI67R"/>
</dbReference>
<dbReference type="GO" id="GO:0005694">
    <property type="term" value="C:chromosome"/>
    <property type="evidence" value="ECO:0007669"/>
    <property type="project" value="TreeGrafter"/>
</dbReference>
<comment type="subcellular location">
    <subcellularLocation>
        <location evidence="1">Nucleus</location>
    </subcellularLocation>
</comment>
<feature type="compositionally biased region" description="Low complexity" evidence="7">
    <location>
        <begin position="1718"/>
        <end position="1728"/>
    </location>
</feature>
<feature type="compositionally biased region" description="Polar residues" evidence="7">
    <location>
        <begin position="349"/>
        <end position="385"/>
    </location>
</feature>
<dbReference type="OMA" id="QMMKTPK"/>
<keyword evidence="4" id="KW-0832">Ubl conjugation</keyword>
<evidence type="ECO:0000256" key="3">
    <source>
        <dbReference type="ARBA" id="ARBA00022553"/>
    </source>
</evidence>
<feature type="compositionally biased region" description="Basic and acidic residues" evidence="7">
    <location>
        <begin position="1880"/>
        <end position="1889"/>
    </location>
</feature>
<keyword evidence="5" id="KW-0539">Nucleus</keyword>
<keyword evidence="2" id="KW-1017">Isopeptide bond</keyword>
<feature type="compositionally biased region" description="Basic and acidic residues" evidence="7">
    <location>
        <begin position="2081"/>
        <end position="2092"/>
    </location>
</feature>
<evidence type="ECO:0000256" key="6">
    <source>
        <dbReference type="ARBA" id="ARBA00023306"/>
    </source>
</evidence>
<feature type="compositionally biased region" description="Basic and acidic residues" evidence="7">
    <location>
        <begin position="1847"/>
        <end position="1865"/>
    </location>
</feature>
<sequence>MPLHGKIVVIKRNGADGVEFPLTASCLFGRKPECDIRIQLPQVSKEHCKIELNENKELILTNLSSVNPTCINGEKLQQSERLKHGDLITIIDRSFRFEYPSPPTPKKKRLSSADKGEAVKVLQNQQVRTTPGPTDKKISEHSSDTCLKDGSNLPTPLDQSIEASKGDGNLQKKQKTDNMSPFSELYQMVKKDLASKSPWKGAAPPKSPLARPQVDKQEPRKVLESSDLSNENKKPVTPQSAKKKRRSSNVKAMDHSESVSLEDSISACPMDVSSVDTKATMPVKDTPAKQKRSSAASINSTSLEGSSTPVSWKKTPQATPQKFSADEVAQQILLEQSYKTPKSPKSRRSAGSQSQSPAVTPQKQAATQPSTGPKTPIANHSQTPTRESEESEAKQSPRTSPRANAGKRFQVQDVLRDIVATPATEDNGRNKASSKKHKCDDLPLPVPKRKRVSFGNQLSPELFDKRLPPNSPLRRGATPGRRSLGFSQKPQSLLRRASTIGLMAFHLAETVPESPTKNASPKRASSPGKSPKVQTMKTSSPAKTPSPKKQPTKPKTPTPAKSSSSPKAKTPSPKTPTPAKSASSPKAKTPSPKTPTPAKSSSGPKAKTPSPKTPTPATSSSSPKAKTPSPKTPTPAKSSSSPKAKTPSPKRQPKTPSPSSCPAMPKTPQLSGRISSTSVKTPLRSGGSAIQTPTTQGRFSITRIATPSPEAKAESVSEVSREYATPKISRRSSMKASARKTPKSALKSAFEVMRSRRSGASRANLKVVSSWADIVKFGQVKPQLECGAKKAVTKKMPAKDTQAAKPKTPARRLKEDTSTGHAESPATIVVGKAYVRAAQRVGAAPKVVHNIALFKKDMKMDEDLTGVADIFKTPARRKSKGGVDCNDPPETPLSGSSLTEMSVMNTPEESGEMLVSPMSVARTTDLGYYNSEAVTRLLQDNQGADLDGSQVNDPKNEVAEPQTVVETPRLEPAPSECLTGIKKLMRTPKQKAEPIHDLRGKLLKTPKEPKQTLEENYEGVKELLKTPKQKGTPVKDLAGLKRLMRTPEVTSSPVLCATGLKNLMKTPKDSTEQEDDLTGVKQLMKTPRLKGAPVENAFGLKRLMKTPKQKGKPVEEDLTGIQQMMKTPKQMSTPVVEALAVVAEQDHDLSEVKQLVKTPRLKGAPVENAFGLKRLMKTPKPKGKPVEEDLTGIQQMMKTPKQKSTPVEDLTGVKRLLRTPKEKREPVENGFGISRLVKTPKQRGAEVVEDFTGLAELVQEPIVDAEIAESDQIETAEMDAPVTSATTEDATEESEDKENICPVESMNNKIEAAVSIQNIPLGEEATFTPGRKSGQEKAEFTSGEVALCSDVQECAPEAVVEAASCLPTLEGEEKAELTSSPKKPRGRRAKAAQDSLEKNEHAPTVEAVPPVSAPMKGRRGKVVIELQEPVSMPSPVRKSARGRTPKTQSEDKEANQAQAVETSQDVEQMPECPPPTVKPKRGRKAEQNAVEVEAVNTVADLEATKSLVEAVPVKAKRGRGAKPEVENPLVISASQEVQELSLPKDADENINVVVELAAPEPLVKPKVTAAKVKRGRRAKQELENPPIIPVSHELAAPEVTVEEKDIATVNTVAESEATETSAIPEVSLKSPVPVVKAKRGRRAKQELENPPVVPEVAVEEKDVAESDSTEPSVIPEVSLMSPIPAVKAKRGRRAKQDLENPPVLAVAHELTVPETAVENESVPPESVELQTSVETDVVKTSARTRRGRTTKKETAEPSSTAVEVDVTSSDSLVVADELPQMHVVKPGRGRRAPLKAQPREDADDQPAAAETSPAVTETEEHVETVVKNVRGSKRTKQPKSSQVLEDAQEKVEDHSEVDHDADKQTEAPVNKSVRGKRTAVIRDEPEGLVKRGRRGAAASSAEVPKPVGKPTRGRRAALKTEQKVSEVATAVDEPVKEASNLPEPKSDDLATSQASSEETVCDVETSEAPAKRGRGRYAKKGKVVAKGTSVNKADDSSATEEADVENKKKASRKAVSWNSDLVASKNIETVEPPAAEDVPQQKSSRKKAEPAAKASTDDVPVSDTKQSAEPPAKGRKGRMVKKPEEQPAEKSEPAPVENVPAVRRGRAGASLDSKQDEVAAVLKRGSKRKELDVSDEATTLESLSKRRKGQADGAEAQKEVAVVGRGRRAAAKEAIEETPEVEKEQSESASKNSDNKPVRGKRKAAQEVDSISATSEEPISETSSRRGARVQKKTEIEVSSAPVRRTRRK</sequence>
<evidence type="ECO:0000256" key="5">
    <source>
        <dbReference type="ARBA" id="ARBA00023242"/>
    </source>
</evidence>
<proteinExistence type="predicted"/>
<dbReference type="CDD" id="cd22673">
    <property type="entry name" value="FHA_Ki67"/>
    <property type="match status" value="1"/>
</dbReference>
<protein>
    <submittedName>
        <fullName evidence="9">Marker of proliferation Ki-67</fullName>
    </submittedName>
</protein>
<feature type="compositionally biased region" description="Polar residues" evidence="7">
    <location>
        <begin position="293"/>
        <end position="322"/>
    </location>
</feature>
<feature type="domain" description="FHA" evidence="8">
    <location>
        <begin position="26"/>
        <end position="76"/>
    </location>
</feature>
<dbReference type="InterPro" id="IPR000253">
    <property type="entry name" value="FHA_dom"/>
</dbReference>
<evidence type="ECO:0000313" key="9">
    <source>
        <dbReference type="Ensembl" id="ENSAMXP00005022221.1"/>
    </source>
</evidence>
<feature type="region of interest" description="Disordered" evidence="7">
    <location>
        <begin position="1714"/>
        <end position="2249"/>
    </location>
</feature>